<dbReference type="EMBL" id="WSRQ01000082">
    <property type="protein sequence ID" value="MVX66979.1"/>
    <property type="molecule type" value="Genomic_DNA"/>
</dbReference>
<protein>
    <recommendedName>
        <fullName evidence="2 7">Transcriptional regulator CtsR</fullName>
    </recommendedName>
</protein>
<dbReference type="Pfam" id="PF05848">
    <property type="entry name" value="CtsR"/>
    <property type="match status" value="1"/>
</dbReference>
<evidence type="ECO:0000256" key="7">
    <source>
        <dbReference type="PIRNR" id="PIRNR010607"/>
    </source>
</evidence>
<feature type="domain" description="CtsR C-terminal dimerization" evidence="9">
    <location>
        <begin position="84"/>
        <end position="149"/>
    </location>
</feature>
<evidence type="ECO:0000256" key="2">
    <source>
        <dbReference type="ARBA" id="ARBA00014129"/>
    </source>
</evidence>
<feature type="domain" description="CtsR N-terminal HTH" evidence="8">
    <location>
        <begin position="3"/>
        <end position="75"/>
    </location>
</feature>
<organism evidence="11 13">
    <name type="scientific">Clostridium chromiireducens</name>
    <dbReference type="NCBI Taxonomy" id="225345"/>
    <lineage>
        <taxon>Bacteria</taxon>
        <taxon>Bacillati</taxon>
        <taxon>Bacillota</taxon>
        <taxon>Clostridia</taxon>
        <taxon>Eubacteriales</taxon>
        <taxon>Clostridiaceae</taxon>
        <taxon>Clostridium</taxon>
    </lineage>
</organism>
<dbReference type="GO" id="GO:0003677">
    <property type="term" value="F:DNA binding"/>
    <property type="evidence" value="ECO:0007669"/>
    <property type="project" value="UniProtKB-UniRule"/>
</dbReference>
<evidence type="ECO:0000313" key="13">
    <source>
        <dbReference type="Proteomes" id="UP000191056"/>
    </source>
</evidence>
<dbReference type="RefSeq" id="WP_079442049.1">
    <property type="nucleotide sequence ID" value="NZ_JBLZIA010000006.1"/>
</dbReference>
<evidence type="ECO:0000313" key="14">
    <source>
        <dbReference type="Proteomes" id="UP000265930"/>
    </source>
</evidence>
<dbReference type="Pfam" id="PF17727">
    <property type="entry name" value="CtsR_C"/>
    <property type="match status" value="1"/>
</dbReference>
<evidence type="ECO:0000256" key="3">
    <source>
        <dbReference type="ARBA" id="ARBA00022491"/>
    </source>
</evidence>
<gene>
    <name evidence="11" type="primary">ctsR</name>
    <name evidence="11" type="ORF">CLCHR_44370</name>
    <name evidence="12" type="ORF">D2A34_20605</name>
    <name evidence="10" type="ORF">GKZ28_25315</name>
</gene>
<dbReference type="Proteomes" id="UP000265930">
    <property type="component" value="Unassembled WGS sequence"/>
</dbReference>
<name>A0A1V4IBN4_9CLOT</name>
<evidence type="ECO:0000259" key="9">
    <source>
        <dbReference type="Pfam" id="PF17727"/>
    </source>
</evidence>
<evidence type="ECO:0000256" key="6">
    <source>
        <dbReference type="ARBA" id="ARBA00023163"/>
    </source>
</evidence>
<dbReference type="OrthoDB" id="1680813at2"/>
<evidence type="ECO:0000313" key="10">
    <source>
        <dbReference type="EMBL" id="MVX66979.1"/>
    </source>
</evidence>
<comment type="caution">
    <text evidence="11">The sequence shown here is derived from an EMBL/GenBank/DDBJ whole genome shotgun (WGS) entry which is preliminary data.</text>
</comment>
<evidence type="ECO:0000313" key="11">
    <source>
        <dbReference type="EMBL" id="OPJ57412.1"/>
    </source>
</evidence>
<dbReference type="EMBL" id="MZGT01000098">
    <property type="protein sequence ID" value="OPJ57412.1"/>
    <property type="molecule type" value="Genomic_DNA"/>
</dbReference>
<dbReference type="GO" id="GO:0006355">
    <property type="term" value="P:regulation of DNA-templated transcription"/>
    <property type="evidence" value="ECO:0007669"/>
    <property type="project" value="UniProtKB-UniRule"/>
</dbReference>
<evidence type="ECO:0000256" key="1">
    <source>
        <dbReference type="ARBA" id="ARBA00010189"/>
    </source>
</evidence>
<reference evidence="11 13" key="1">
    <citation type="submission" date="2017-03" db="EMBL/GenBank/DDBJ databases">
        <title>Genome sequence of Clostridium chromiireducens DSM 23318.</title>
        <authorList>
            <person name="Poehlein A."/>
            <person name="Daniel R."/>
        </authorList>
    </citation>
    <scope>NUCLEOTIDE SEQUENCE [LARGE SCALE GENOMIC DNA]</scope>
    <source>
        <strain evidence="11 13">DSM 23318</strain>
    </source>
</reference>
<dbReference type="InterPro" id="IPR041902">
    <property type="entry name" value="CtsR_N_sf"/>
</dbReference>
<comment type="similarity">
    <text evidence="1 7">Belongs to the CtsR family.</text>
</comment>
<dbReference type="Proteomes" id="UP000656077">
    <property type="component" value="Unassembled WGS sequence"/>
</dbReference>
<dbReference type="Gene3D" id="1.10.1200.150">
    <property type="entry name" value="Transcriptional regulator CtsR, C-terminal domain"/>
    <property type="match status" value="1"/>
</dbReference>
<dbReference type="InterPro" id="IPR008463">
    <property type="entry name" value="CtsR"/>
</dbReference>
<evidence type="ECO:0000313" key="12">
    <source>
        <dbReference type="EMBL" id="RII32622.1"/>
    </source>
</evidence>
<dbReference type="InterPro" id="IPR041908">
    <property type="entry name" value="CtsR_C_sf"/>
</dbReference>
<evidence type="ECO:0000256" key="5">
    <source>
        <dbReference type="ARBA" id="ARBA00023125"/>
    </source>
</evidence>
<keyword evidence="13" id="KW-1185">Reference proteome</keyword>
<keyword evidence="5 7" id="KW-0238">DNA-binding</keyword>
<keyword evidence="4 7" id="KW-0805">Transcription regulation</keyword>
<dbReference type="InterPro" id="IPR041473">
    <property type="entry name" value="CtsR_C"/>
</dbReference>
<dbReference type="Proteomes" id="UP000191056">
    <property type="component" value="Unassembled WGS sequence"/>
</dbReference>
<keyword evidence="6 7" id="KW-0804">Transcription</keyword>
<dbReference type="EMBL" id="QXDJ01000006">
    <property type="protein sequence ID" value="RII32622.1"/>
    <property type="molecule type" value="Genomic_DNA"/>
</dbReference>
<accession>A0A1V4IBN4</accession>
<reference evidence="10" key="3">
    <citation type="submission" date="2019-12" db="EMBL/GenBank/DDBJ databases">
        <title>Microbes associate with the intestines of laboratory mice.</title>
        <authorList>
            <person name="Navarre W."/>
            <person name="Wong E."/>
        </authorList>
    </citation>
    <scope>NUCLEOTIDE SEQUENCE</scope>
    <source>
        <strain evidence="10">NM79_F5</strain>
    </source>
</reference>
<evidence type="ECO:0000259" key="8">
    <source>
        <dbReference type="Pfam" id="PF05848"/>
    </source>
</evidence>
<dbReference type="PIRSF" id="PIRSF010607">
    <property type="entry name" value="Txn_repr_CtsR"/>
    <property type="match status" value="1"/>
</dbReference>
<dbReference type="InterPro" id="IPR040465">
    <property type="entry name" value="CtsR_N"/>
</dbReference>
<evidence type="ECO:0000256" key="4">
    <source>
        <dbReference type="ARBA" id="ARBA00023015"/>
    </source>
</evidence>
<reference evidence="12 14" key="2">
    <citation type="submission" date="2018-08" db="EMBL/GenBank/DDBJ databases">
        <title>Genome of Clostridium chromiireducens C1, DSM12136.</title>
        <authorList>
            <person name="Xing M."/>
            <person name="Wei Y."/>
            <person name="Ang E.L."/>
            <person name="Zhao H."/>
            <person name="Zhang Y."/>
        </authorList>
    </citation>
    <scope>NUCLEOTIDE SEQUENCE [LARGE SCALE GENOMIC DNA]</scope>
    <source>
        <strain evidence="12 14">C1</strain>
    </source>
</reference>
<proteinExistence type="inferred from homology"/>
<dbReference type="AlphaFoldDB" id="A0A1V4IBN4"/>
<keyword evidence="3 7" id="KW-0678">Repressor</keyword>
<sequence>MARLSDIIEEFIKQMFNENADTDNVVFIQRNELADQFRCAPSQINYVLTTRFTYERGYLIESKRGGGGHIAIKQLEYDNSNQREEIINQSIGDTITYHNAHALLNHLFESGVIEERECEVMKIAINDRSLASADNKNKLRADILKAMIMVILS</sequence>
<dbReference type="Gene3D" id="3.30.56.130">
    <property type="entry name" value="Transcriptional regulator CtsR, winged HTH domain"/>
    <property type="match status" value="1"/>
</dbReference>
<dbReference type="STRING" id="225345.CLCHR_44370"/>